<feature type="transmembrane region" description="Helical" evidence="19">
    <location>
        <begin position="253"/>
        <end position="273"/>
    </location>
</feature>
<dbReference type="NCBIfam" id="TIGR00317">
    <property type="entry name" value="cobS"/>
    <property type="match status" value="1"/>
</dbReference>
<evidence type="ECO:0000256" key="10">
    <source>
        <dbReference type="ARBA" id="ARBA00022692"/>
    </source>
</evidence>
<feature type="transmembrane region" description="Helical" evidence="19">
    <location>
        <begin position="148"/>
        <end position="172"/>
    </location>
</feature>
<feature type="transmembrane region" description="Helical" evidence="19">
    <location>
        <begin position="66"/>
        <end position="83"/>
    </location>
</feature>
<evidence type="ECO:0000313" key="20">
    <source>
        <dbReference type="EMBL" id="TLS51473.1"/>
    </source>
</evidence>
<evidence type="ECO:0000256" key="12">
    <source>
        <dbReference type="ARBA" id="ARBA00022989"/>
    </source>
</evidence>
<dbReference type="RefSeq" id="WP_138195085.1">
    <property type="nucleotide sequence ID" value="NZ_VCIW01000009.1"/>
</dbReference>
<evidence type="ECO:0000256" key="4">
    <source>
        <dbReference type="ARBA" id="ARBA00010561"/>
    </source>
</evidence>
<evidence type="ECO:0000256" key="6">
    <source>
        <dbReference type="ARBA" id="ARBA00015850"/>
    </source>
</evidence>
<keyword evidence="12 19" id="KW-1133">Transmembrane helix</keyword>
<feature type="transmembrane region" description="Helical" evidence="19">
    <location>
        <begin position="42"/>
        <end position="60"/>
    </location>
</feature>
<comment type="caution">
    <text evidence="20">The sequence shown here is derived from an EMBL/GenBank/DDBJ whole genome shotgun (WGS) entry which is preliminary data.</text>
</comment>
<evidence type="ECO:0000256" key="19">
    <source>
        <dbReference type="HAMAP-Rule" id="MF_00719"/>
    </source>
</evidence>
<feature type="transmembrane region" description="Helical" evidence="19">
    <location>
        <begin position="193"/>
        <end position="212"/>
    </location>
</feature>
<evidence type="ECO:0000256" key="15">
    <source>
        <dbReference type="ARBA" id="ARBA00032605"/>
    </source>
</evidence>
<evidence type="ECO:0000256" key="2">
    <source>
        <dbReference type="ARBA" id="ARBA00004651"/>
    </source>
</evidence>
<gene>
    <name evidence="19 20" type="primary">cobS</name>
    <name evidence="20" type="ORF">FE782_15290</name>
</gene>
<evidence type="ECO:0000256" key="18">
    <source>
        <dbReference type="ARBA" id="ARBA00049504"/>
    </source>
</evidence>
<reference evidence="20 21" key="1">
    <citation type="submission" date="2019-05" db="EMBL/GenBank/DDBJ databases">
        <authorList>
            <person name="Narsing Rao M.P."/>
            <person name="Li W.J."/>
        </authorList>
    </citation>
    <scope>NUCLEOTIDE SEQUENCE [LARGE SCALE GENOMIC DNA]</scope>
    <source>
        <strain evidence="20 21">SYSU_K30003</strain>
    </source>
</reference>
<dbReference type="EC" id="2.7.8.26" evidence="5 19"/>
<accession>A0A5R9GFK2</accession>
<keyword evidence="21" id="KW-1185">Reference proteome</keyword>
<dbReference type="AlphaFoldDB" id="A0A5R9GFK2"/>
<evidence type="ECO:0000256" key="7">
    <source>
        <dbReference type="ARBA" id="ARBA00022475"/>
    </source>
</evidence>
<evidence type="ECO:0000256" key="1">
    <source>
        <dbReference type="ARBA" id="ARBA00001946"/>
    </source>
</evidence>
<keyword evidence="13 19" id="KW-0472">Membrane</keyword>
<keyword evidence="11 19" id="KW-0460">Magnesium</keyword>
<organism evidence="20 21">
    <name type="scientific">Paenibacillus antri</name>
    <dbReference type="NCBI Taxonomy" id="2582848"/>
    <lineage>
        <taxon>Bacteria</taxon>
        <taxon>Bacillati</taxon>
        <taxon>Bacillota</taxon>
        <taxon>Bacilli</taxon>
        <taxon>Bacillales</taxon>
        <taxon>Paenibacillaceae</taxon>
        <taxon>Paenibacillus</taxon>
    </lineage>
</organism>
<comment type="catalytic activity">
    <reaction evidence="17 19">
        <text>alpha-ribazole + adenosylcob(III)inamide-GDP = adenosylcob(III)alamin + GMP + H(+)</text>
        <dbReference type="Rhea" id="RHEA:16049"/>
        <dbReference type="ChEBI" id="CHEBI:10329"/>
        <dbReference type="ChEBI" id="CHEBI:15378"/>
        <dbReference type="ChEBI" id="CHEBI:18408"/>
        <dbReference type="ChEBI" id="CHEBI:58115"/>
        <dbReference type="ChEBI" id="CHEBI:60487"/>
        <dbReference type="EC" id="2.7.8.26"/>
    </reaction>
</comment>
<comment type="subcellular location">
    <subcellularLocation>
        <location evidence="2 19">Cell membrane</location>
        <topology evidence="2 19">Multi-pass membrane protein</topology>
    </subcellularLocation>
</comment>
<dbReference type="HAMAP" id="MF_00719">
    <property type="entry name" value="CobS"/>
    <property type="match status" value="1"/>
</dbReference>
<sequence length="275" mass="27591">MRGGSGHLGDWVSAAAAAVQLMTRVPLPFASAWNERVARRSIAFYPLAGLVVGIIAAFLYWGGSLLLPPAAASAIVVAAWVWSTGGLHLDGWMDTADALGSNRSRERMLEIMKDPRVGAMGVAAGALLLLGKYAFVLSLLEYTAAGSLNLAAAVACVPIVARAFAPWAVALWPYAGGSGGMGAAMRSAGPRHALASAAVGAACLAAALALFGSGDPLFLLPVALAGAALAALAGAVGAAWLNRRFGGLTGDTYGALIEGIELALLLALVVAGASG</sequence>
<keyword evidence="8 19" id="KW-0169">Cobalamin biosynthesis</keyword>
<dbReference type="Proteomes" id="UP000309676">
    <property type="component" value="Unassembled WGS sequence"/>
</dbReference>
<dbReference type="GO" id="GO:0051073">
    <property type="term" value="F:adenosylcobinamide-GDP ribazoletransferase activity"/>
    <property type="evidence" value="ECO:0007669"/>
    <property type="project" value="UniProtKB-UniRule"/>
</dbReference>
<evidence type="ECO:0000256" key="3">
    <source>
        <dbReference type="ARBA" id="ARBA00004663"/>
    </source>
</evidence>
<comment type="similarity">
    <text evidence="4 19">Belongs to the CobS family.</text>
</comment>
<feature type="transmembrane region" description="Helical" evidence="19">
    <location>
        <begin position="218"/>
        <end position="241"/>
    </location>
</feature>
<comment type="catalytic activity">
    <reaction evidence="18 19">
        <text>alpha-ribazole 5'-phosphate + adenosylcob(III)inamide-GDP = adenosylcob(III)alamin 5'-phosphate + GMP + H(+)</text>
        <dbReference type="Rhea" id="RHEA:23560"/>
        <dbReference type="ChEBI" id="CHEBI:15378"/>
        <dbReference type="ChEBI" id="CHEBI:57918"/>
        <dbReference type="ChEBI" id="CHEBI:58115"/>
        <dbReference type="ChEBI" id="CHEBI:60487"/>
        <dbReference type="ChEBI" id="CHEBI:60493"/>
        <dbReference type="EC" id="2.7.8.26"/>
    </reaction>
</comment>
<evidence type="ECO:0000256" key="17">
    <source>
        <dbReference type="ARBA" id="ARBA00048623"/>
    </source>
</evidence>
<keyword evidence="10 19" id="KW-0812">Transmembrane</keyword>
<evidence type="ECO:0000256" key="11">
    <source>
        <dbReference type="ARBA" id="ARBA00022842"/>
    </source>
</evidence>
<evidence type="ECO:0000256" key="8">
    <source>
        <dbReference type="ARBA" id="ARBA00022573"/>
    </source>
</evidence>
<dbReference type="EMBL" id="VCIW01000009">
    <property type="protein sequence ID" value="TLS51473.1"/>
    <property type="molecule type" value="Genomic_DNA"/>
</dbReference>
<protein>
    <recommendedName>
        <fullName evidence="6 19">Adenosylcobinamide-GDP ribazoletransferase</fullName>
        <ecNumber evidence="5 19">2.7.8.26</ecNumber>
    </recommendedName>
    <alternativeName>
        <fullName evidence="16 19">Cobalamin synthase</fullName>
    </alternativeName>
    <alternativeName>
        <fullName evidence="15 19">Cobalamin-5'-phosphate synthase</fullName>
    </alternativeName>
</protein>
<dbReference type="OrthoDB" id="9794626at2"/>
<proteinExistence type="inferred from homology"/>
<dbReference type="UniPathway" id="UPA00148">
    <property type="reaction ID" value="UER00238"/>
</dbReference>
<dbReference type="GO" id="GO:0009236">
    <property type="term" value="P:cobalamin biosynthetic process"/>
    <property type="evidence" value="ECO:0007669"/>
    <property type="project" value="UniProtKB-UniRule"/>
</dbReference>
<dbReference type="PANTHER" id="PTHR34148:SF1">
    <property type="entry name" value="ADENOSYLCOBINAMIDE-GDP RIBAZOLETRANSFERASE"/>
    <property type="match status" value="1"/>
</dbReference>
<evidence type="ECO:0000256" key="9">
    <source>
        <dbReference type="ARBA" id="ARBA00022679"/>
    </source>
</evidence>
<comment type="pathway">
    <text evidence="3 19">Cofactor biosynthesis; adenosylcobalamin biosynthesis; adenosylcobalamin from cob(II)yrinate a,c-diamide: step 7/7.</text>
</comment>
<evidence type="ECO:0000256" key="5">
    <source>
        <dbReference type="ARBA" id="ARBA00013200"/>
    </source>
</evidence>
<feature type="transmembrane region" description="Helical" evidence="19">
    <location>
        <begin position="117"/>
        <end position="136"/>
    </location>
</feature>
<dbReference type="InterPro" id="IPR003805">
    <property type="entry name" value="CobS"/>
</dbReference>
<keyword evidence="9 19" id="KW-0808">Transferase</keyword>
<evidence type="ECO:0000313" key="21">
    <source>
        <dbReference type="Proteomes" id="UP000309676"/>
    </source>
</evidence>
<comment type="function">
    <text evidence="14 19">Joins adenosylcobinamide-GDP and alpha-ribazole to generate adenosylcobalamin (Ado-cobalamin). Also synthesizes adenosylcobalamin 5'-phosphate from adenosylcobinamide-GDP and alpha-ribazole 5'-phosphate.</text>
</comment>
<dbReference type="GO" id="GO:0008818">
    <property type="term" value="F:cobalamin 5'-phosphate synthase activity"/>
    <property type="evidence" value="ECO:0007669"/>
    <property type="project" value="UniProtKB-UniRule"/>
</dbReference>
<comment type="cofactor">
    <cofactor evidence="1 19">
        <name>Mg(2+)</name>
        <dbReference type="ChEBI" id="CHEBI:18420"/>
    </cofactor>
</comment>
<keyword evidence="7 19" id="KW-1003">Cell membrane</keyword>
<evidence type="ECO:0000256" key="13">
    <source>
        <dbReference type="ARBA" id="ARBA00023136"/>
    </source>
</evidence>
<dbReference type="GO" id="GO:0005886">
    <property type="term" value="C:plasma membrane"/>
    <property type="evidence" value="ECO:0007669"/>
    <property type="project" value="UniProtKB-SubCell"/>
</dbReference>
<dbReference type="PANTHER" id="PTHR34148">
    <property type="entry name" value="ADENOSYLCOBINAMIDE-GDP RIBAZOLETRANSFERASE"/>
    <property type="match status" value="1"/>
</dbReference>
<evidence type="ECO:0000256" key="14">
    <source>
        <dbReference type="ARBA" id="ARBA00025228"/>
    </source>
</evidence>
<evidence type="ECO:0000256" key="16">
    <source>
        <dbReference type="ARBA" id="ARBA00032853"/>
    </source>
</evidence>
<name>A0A5R9GFK2_9BACL</name>
<dbReference type="Pfam" id="PF02654">
    <property type="entry name" value="CobS"/>
    <property type="match status" value="1"/>
</dbReference>